<evidence type="ECO:0000313" key="10">
    <source>
        <dbReference type="Proteomes" id="UP001279734"/>
    </source>
</evidence>
<dbReference type="Pfam" id="PF00929">
    <property type="entry name" value="RNase_T"/>
    <property type="match status" value="1"/>
</dbReference>
<dbReference type="FunFam" id="3.30.420.10:FF:000081">
    <property type="entry name" value="Exonuclease DPD1 chloroplastic/mitochondrial"/>
    <property type="match status" value="1"/>
</dbReference>
<proteinExistence type="inferred from homology"/>
<keyword evidence="6" id="KW-0460">Magnesium</keyword>
<dbReference type="InterPro" id="IPR012337">
    <property type="entry name" value="RNaseH-like_sf"/>
</dbReference>
<sequence length="317" mass="35807">MRTASMCLLISQVPRCRTYTLANIWWESFDRSRSICTCNYTCRRHIYTKPEGKNKSTLSITSNITHGISRGLDTNTKLKIGKTDSAELFQVQRCDLHHQNFEDKELASLVTYLMIDTETTGFKRGVARIIEIALRDLRGGRNSTFQTLINPECHVPNAHVHGITNKMVNGPDVPRMKDLIPILLGYVESRQKPGGCVVFVAHNGRSFDVPFLKDEFTRCSYEIPSDWLFLDTLPLAREAMKSEGSKLSSRISLEALRDHYRIPEAGSAHRAMADVNVLSLVFQKLTFILELSTPSIIRRTFKASDLGSVPKKKNNSS</sequence>
<dbReference type="InterPro" id="IPR036397">
    <property type="entry name" value="RNaseH_sf"/>
</dbReference>
<dbReference type="PANTHER" id="PTHR13058:SF19">
    <property type="entry name" value="LD40940P"/>
    <property type="match status" value="1"/>
</dbReference>
<dbReference type="SMART" id="SM00479">
    <property type="entry name" value="EXOIII"/>
    <property type="match status" value="1"/>
</dbReference>
<dbReference type="GO" id="GO:0005737">
    <property type="term" value="C:cytoplasm"/>
    <property type="evidence" value="ECO:0007669"/>
    <property type="project" value="TreeGrafter"/>
</dbReference>
<dbReference type="EMBL" id="BSYO01000012">
    <property type="protein sequence ID" value="GMH13134.1"/>
    <property type="molecule type" value="Genomic_DNA"/>
</dbReference>
<dbReference type="GO" id="GO:0003676">
    <property type="term" value="F:nucleic acid binding"/>
    <property type="evidence" value="ECO:0007669"/>
    <property type="project" value="InterPro"/>
</dbReference>
<dbReference type="GO" id="GO:0006308">
    <property type="term" value="P:DNA catabolic process"/>
    <property type="evidence" value="ECO:0007669"/>
    <property type="project" value="TreeGrafter"/>
</dbReference>
<evidence type="ECO:0000256" key="4">
    <source>
        <dbReference type="ARBA" id="ARBA00022801"/>
    </source>
</evidence>
<keyword evidence="2" id="KW-0540">Nuclease</keyword>
<dbReference type="AlphaFoldDB" id="A0AAD3SLT2"/>
<evidence type="ECO:0000259" key="8">
    <source>
        <dbReference type="SMART" id="SM00479"/>
    </source>
</evidence>
<reference evidence="9" key="1">
    <citation type="submission" date="2023-05" db="EMBL/GenBank/DDBJ databases">
        <title>Nepenthes gracilis genome sequencing.</title>
        <authorList>
            <person name="Fukushima K."/>
        </authorList>
    </citation>
    <scope>NUCLEOTIDE SEQUENCE</scope>
    <source>
        <strain evidence="9">SING2019-196</strain>
    </source>
</reference>
<dbReference type="GO" id="GO:0008296">
    <property type="term" value="F:3'-5'-DNA exonuclease activity"/>
    <property type="evidence" value="ECO:0007669"/>
    <property type="project" value="TreeGrafter"/>
</dbReference>
<evidence type="ECO:0000256" key="1">
    <source>
        <dbReference type="ARBA" id="ARBA00001946"/>
    </source>
</evidence>
<comment type="cofactor">
    <cofactor evidence="1">
        <name>Mg(2+)</name>
        <dbReference type="ChEBI" id="CHEBI:18420"/>
    </cofactor>
</comment>
<organism evidence="9 10">
    <name type="scientific">Nepenthes gracilis</name>
    <name type="common">Slender pitcher plant</name>
    <dbReference type="NCBI Taxonomy" id="150966"/>
    <lineage>
        <taxon>Eukaryota</taxon>
        <taxon>Viridiplantae</taxon>
        <taxon>Streptophyta</taxon>
        <taxon>Embryophyta</taxon>
        <taxon>Tracheophyta</taxon>
        <taxon>Spermatophyta</taxon>
        <taxon>Magnoliopsida</taxon>
        <taxon>eudicotyledons</taxon>
        <taxon>Gunneridae</taxon>
        <taxon>Pentapetalae</taxon>
        <taxon>Caryophyllales</taxon>
        <taxon>Nepenthaceae</taxon>
        <taxon>Nepenthes</taxon>
    </lineage>
</organism>
<keyword evidence="5" id="KW-0269">Exonuclease</keyword>
<dbReference type="PANTHER" id="PTHR13058">
    <property type="entry name" value="THREE PRIME REPAIR EXONUCLEASE 1, 2"/>
    <property type="match status" value="1"/>
</dbReference>
<dbReference type="CDD" id="cd06127">
    <property type="entry name" value="DEDDh"/>
    <property type="match status" value="1"/>
</dbReference>
<accession>A0AAD3SLT2</accession>
<evidence type="ECO:0000256" key="6">
    <source>
        <dbReference type="ARBA" id="ARBA00022842"/>
    </source>
</evidence>
<keyword evidence="3" id="KW-0479">Metal-binding</keyword>
<feature type="domain" description="Exonuclease" evidence="8">
    <location>
        <begin position="111"/>
        <end position="291"/>
    </location>
</feature>
<evidence type="ECO:0000256" key="5">
    <source>
        <dbReference type="ARBA" id="ARBA00022839"/>
    </source>
</evidence>
<name>A0AAD3SLT2_NEPGR</name>
<evidence type="ECO:0000256" key="7">
    <source>
        <dbReference type="ARBA" id="ARBA00025769"/>
    </source>
</evidence>
<dbReference type="InterPro" id="IPR040393">
    <property type="entry name" value="TREX1/2"/>
</dbReference>
<protein>
    <recommendedName>
        <fullName evidence="8">Exonuclease domain-containing protein</fullName>
    </recommendedName>
</protein>
<keyword evidence="10" id="KW-1185">Reference proteome</keyword>
<comment type="similarity">
    <text evidence="7">Belongs to the exonuclease superfamily. TREX family.</text>
</comment>
<gene>
    <name evidence="9" type="ORF">Nepgr_014975</name>
</gene>
<evidence type="ECO:0000256" key="2">
    <source>
        <dbReference type="ARBA" id="ARBA00022722"/>
    </source>
</evidence>
<comment type="caution">
    <text evidence="9">The sequence shown here is derived from an EMBL/GenBank/DDBJ whole genome shotgun (WGS) entry which is preliminary data.</text>
</comment>
<dbReference type="InterPro" id="IPR013520">
    <property type="entry name" value="Ribonucl_H"/>
</dbReference>
<dbReference type="GO" id="GO:0046872">
    <property type="term" value="F:metal ion binding"/>
    <property type="evidence" value="ECO:0007669"/>
    <property type="project" value="UniProtKB-KW"/>
</dbReference>
<dbReference type="Gene3D" id="3.30.420.10">
    <property type="entry name" value="Ribonuclease H-like superfamily/Ribonuclease H"/>
    <property type="match status" value="1"/>
</dbReference>
<keyword evidence="4" id="KW-0378">Hydrolase</keyword>
<dbReference type="SUPFAM" id="SSF53098">
    <property type="entry name" value="Ribonuclease H-like"/>
    <property type="match status" value="1"/>
</dbReference>
<evidence type="ECO:0000256" key="3">
    <source>
        <dbReference type="ARBA" id="ARBA00022723"/>
    </source>
</evidence>
<evidence type="ECO:0000313" key="9">
    <source>
        <dbReference type="EMBL" id="GMH13134.1"/>
    </source>
</evidence>
<dbReference type="Proteomes" id="UP001279734">
    <property type="component" value="Unassembled WGS sequence"/>
</dbReference>